<dbReference type="Pfam" id="PF19300">
    <property type="entry name" value="BPD_transp_1_N"/>
    <property type="match status" value="1"/>
</dbReference>
<dbReference type="InterPro" id="IPR000515">
    <property type="entry name" value="MetI-like"/>
</dbReference>
<feature type="transmembrane region" description="Helical" evidence="7">
    <location>
        <begin position="278"/>
        <end position="298"/>
    </location>
</feature>
<feature type="transmembrane region" description="Helical" evidence="7">
    <location>
        <begin position="12"/>
        <end position="32"/>
    </location>
</feature>
<dbReference type="InterPro" id="IPR045621">
    <property type="entry name" value="BPD_transp_1_N"/>
</dbReference>
<evidence type="ECO:0000256" key="3">
    <source>
        <dbReference type="ARBA" id="ARBA00022475"/>
    </source>
</evidence>
<dbReference type="Gene3D" id="1.10.3720.10">
    <property type="entry name" value="MetI-like"/>
    <property type="match status" value="1"/>
</dbReference>
<evidence type="ECO:0000313" key="9">
    <source>
        <dbReference type="EMBL" id="SDI60725.1"/>
    </source>
</evidence>
<organism evidence="9 10">
    <name type="scientific">Nonomuraea jiangxiensis</name>
    <dbReference type="NCBI Taxonomy" id="633440"/>
    <lineage>
        <taxon>Bacteria</taxon>
        <taxon>Bacillati</taxon>
        <taxon>Actinomycetota</taxon>
        <taxon>Actinomycetes</taxon>
        <taxon>Streptosporangiales</taxon>
        <taxon>Streptosporangiaceae</taxon>
        <taxon>Nonomuraea</taxon>
    </lineage>
</organism>
<dbReference type="Pfam" id="PF00528">
    <property type="entry name" value="BPD_transp_1"/>
    <property type="match status" value="1"/>
</dbReference>
<evidence type="ECO:0000256" key="5">
    <source>
        <dbReference type="ARBA" id="ARBA00022989"/>
    </source>
</evidence>
<comment type="subcellular location">
    <subcellularLocation>
        <location evidence="1 7">Cell membrane</location>
        <topology evidence="1 7">Multi-pass membrane protein</topology>
    </subcellularLocation>
</comment>
<evidence type="ECO:0000256" key="6">
    <source>
        <dbReference type="ARBA" id="ARBA00023136"/>
    </source>
</evidence>
<sequence>MKYLVYILKRLVSLIPVLLGISFIVFFLIRLIPGDPAATLLGSHATPDAVRELRNQLGLNQPLWSQYLTFLGHLLTGDLGFSYVYDSPVGGLIGASLPVTIWLLVSGTVFTLLIAVPLAVLAAARRNGILDNIIRTVPIAGLGLPAFWLGIMLILVFGLKLKLFPVAGFGDTLGAHIHGIILPGITIALTLAPILIRSLRASMIDVLSSDYIVTAHAKGISTSRVVLGHALRNAAVSSVTVLGVNIAYLTGSTLVVERVFSLPGIGQQMINSILGRDFPTVQGITLIFAIMVVVVNLLTDVTHAALDPRVKLS</sequence>
<gene>
    <name evidence="9" type="ORF">SAMN05421869_106244</name>
</gene>
<dbReference type="STRING" id="633440.SAMN05421869_106244"/>
<dbReference type="InterPro" id="IPR035906">
    <property type="entry name" value="MetI-like_sf"/>
</dbReference>
<dbReference type="AlphaFoldDB" id="A0A1G8LYJ1"/>
<keyword evidence="3" id="KW-1003">Cell membrane</keyword>
<dbReference type="OrthoDB" id="9778910at2"/>
<evidence type="ECO:0000259" key="8">
    <source>
        <dbReference type="PROSITE" id="PS50928"/>
    </source>
</evidence>
<accession>A0A1G8LYJ1</accession>
<dbReference type="SUPFAM" id="SSF161098">
    <property type="entry name" value="MetI-like"/>
    <property type="match status" value="1"/>
</dbReference>
<evidence type="ECO:0000313" key="10">
    <source>
        <dbReference type="Proteomes" id="UP000199202"/>
    </source>
</evidence>
<comment type="similarity">
    <text evidence="7">Belongs to the binding-protein-dependent transport system permease family.</text>
</comment>
<feature type="transmembrane region" description="Helical" evidence="7">
    <location>
        <begin position="177"/>
        <end position="196"/>
    </location>
</feature>
<evidence type="ECO:0000256" key="2">
    <source>
        <dbReference type="ARBA" id="ARBA00022448"/>
    </source>
</evidence>
<dbReference type="PANTHER" id="PTHR43163">
    <property type="entry name" value="DIPEPTIDE TRANSPORT SYSTEM PERMEASE PROTEIN DPPB-RELATED"/>
    <property type="match status" value="1"/>
</dbReference>
<feature type="transmembrane region" description="Helical" evidence="7">
    <location>
        <begin position="101"/>
        <end position="124"/>
    </location>
</feature>
<dbReference type="RefSeq" id="WP_090931676.1">
    <property type="nucleotide sequence ID" value="NZ_FNDJ01000006.1"/>
</dbReference>
<keyword evidence="5 7" id="KW-1133">Transmembrane helix</keyword>
<evidence type="ECO:0000256" key="1">
    <source>
        <dbReference type="ARBA" id="ARBA00004651"/>
    </source>
</evidence>
<feature type="transmembrane region" description="Helical" evidence="7">
    <location>
        <begin position="136"/>
        <end position="157"/>
    </location>
</feature>
<dbReference type="CDD" id="cd06261">
    <property type="entry name" value="TM_PBP2"/>
    <property type="match status" value="1"/>
</dbReference>
<feature type="domain" description="ABC transmembrane type-1" evidence="8">
    <location>
        <begin position="97"/>
        <end position="299"/>
    </location>
</feature>
<name>A0A1G8LYJ1_9ACTN</name>
<dbReference type="GO" id="GO:0055085">
    <property type="term" value="P:transmembrane transport"/>
    <property type="evidence" value="ECO:0007669"/>
    <property type="project" value="InterPro"/>
</dbReference>
<protein>
    <submittedName>
        <fullName evidence="9">Peptide/nickel transport system permease protein</fullName>
    </submittedName>
</protein>
<dbReference type="GO" id="GO:0005886">
    <property type="term" value="C:plasma membrane"/>
    <property type="evidence" value="ECO:0007669"/>
    <property type="project" value="UniProtKB-SubCell"/>
</dbReference>
<keyword evidence="2 7" id="KW-0813">Transport</keyword>
<keyword evidence="6 7" id="KW-0472">Membrane</keyword>
<dbReference type="PROSITE" id="PS50928">
    <property type="entry name" value="ABC_TM1"/>
    <property type="match status" value="1"/>
</dbReference>
<dbReference type="PANTHER" id="PTHR43163:SF6">
    <property type="entry name" value="DIPEPTIDE TRANSPORT SYSTEM PERMEASE PROTEIN DPPB-RELATED"/>
    <property type="match status" value="1"/>
</dbReference>
<dbReference type="EMBL" id="FNDJ01000006">
    <property type="protein sequence ID" value="SDI60725.1"/>
    <property type="molecule type" value="Genomic_DNA"/>
</dbReference>
<keyword evidence="10" id="KW-1185">Reference proteome</keyword>
<keyword evidence="4 7" id="KW-0812">Transmembrane</keyword>
<evidence type="ECO:0000256" key="4">
    <source>
        <dbReference type="ARBA" id="ARBA00022692"/>
    </source>
</evidence>
<proteinExistence type="inferred from homology"/>
<dbReference type="Proteomes" id="UP000199202">
    <property type="component" value="Unassembled WGS sequence"/>
</dbReference>
<reference evidence="9 10" key="1">
    <citation type="submission" date="2016-10" db="EMBL/GenBank/DDBJ databases">
        <authorList>
            <person name="de Groot N.N."/>
        </authorList>
    </citation>
    <scope>NUCLEOTIDE SEQUENCE [LARGE SCALE GENOMIC DNA]</scope>
    <source>
        <strain evidence="9 10">CGMCC 4.6533</strain>
    </source>
</reference>
<evidence type="ECO:0000256" key="7">
    <source>
        <dbReference type="RuleBase" id="RU363032"/>
    </source>
</evidence>